<dbReference type="Pfam" id="PF01968">
    <property type="entry name" value="Hydantoinase_A"/>
    <property type="match status" value="1"/>
</dbReference>
<reference evidence="3" key="1">
    <citation type="submission" date="2022-06" db="EMBL/GenBank/DDBJ databases">
        <title>Vallitalea longa sp. nov., an anaerobic bacterium isolated from marine sediment.</title>
        <authorList>
            <person name="Hirano S."/>
            <person name="Terahara T."/>
            <person name="Mori K."/>
            <person name="Hamada M."/>
            <person name="Matsumoto R."/>
            <person name="Kobayashi T."/>
        </authorList>
    </citation>
    <scope>NUCLEOTIDE SEQUENCE</scope>
    <source>
        <strain evidence="3">SH18-1</strain>
    </source>
</reference>
<evidence type="ECO:0000313" key="3">
    <source>
        <dbReference type="EMBL" id="GKX30749.1"/>
    </source>
</evidence>
<evidence type="ECO:0000259" key="2">
    <source>
        <dbReference type="Pfam" id="PF05378"/>
    </source>
</evidence>
<feature type="domain" description="Hydantoinase/oxoprolinase N-terminal" evidence="2">
    <location>
        <begin position="5"/>
        <end position="167"/>
    </location>
</feature>
<name>A0A9W5YCW2_9FIRM</name>
<protein>
    <submittedName>
        <fullName evidence="3">Hydantoinase/oxoprolinase</fullName>
    </submittedName>
</protein>
<dbReference type="AlphaFoldDB" id="A0A9W5YCW2"/>
<dbReference type="InterPro" id="IPR043129">
    <property type="entry name" value="ATPase_NBD"/>
</dbReference>
<dbReference type="GO" id="GO:0005829">
    <property type="term" value="C:cytosol"/>
    <property type="evidence" value="ECO:0007669"/>
    <property type="project" value="TreeGrafter"/>
</dbReference>
<comment type="caution">
    <text evidence="3">The sequence shown here is derived from an EMBL/GenBank/DDBJ whole genome shotgun (WGS) entry which is preliminary data.</text>
</comment>
<dbReference type="InterPro" id="IPR045079">
    <property type="entry name" value="Oxoprolinase-like"/>
</dbReference>
<dbReference type="GO" id="GO:0017168">
    <property type="term" value="F:5-oxoprolinase (ATP-hydrolyzing) activity"/>
    <property type="evidence" value="ECO:0007669"/>
    <property type="project" value="TreeGrafter"/>
</dbReference>
<dbReference type="PANTHER" id="PTHR11365">
    <property type="entry name" value="5-OXOPROLINASE RELATED"/>
    <property type="match status" value="1"/>
</dbReference>
<dbReference type="RefSeq" id="WP_281817213.1">
    <property type="nucleotide sequence ID" value="NZ_BRLB01000011.1"/>
</dbReference>
<dbReference type="Pfam" id="PF05378">
    <property type="entry name" value="Hydant_A_N"/>
    <property type="match status" value="1"/>
</dbReference>
<accession>A0A9W5YCW2</accession>
<gene>
    <name evidence="3" type="ORF">SH1V18_32290</name>
</gene>
<evidence type="ECO:0000313" key="4">
    <source>
        <dbReference type="Proteomes" id="UP001144256"/>
    </source>
</evidence>
<dbReference type="InterPro" id="IPR008040">
    <property type="entry name" value="Hydant_A_N"/>
</dbReference>
<dbReference type="GO" id="GO:0006749">
    <property type="term" value="P:glutathione metabolic process"/>
    <property type="evidence" value="ECO:0007669"/>
    <property type="project" value="TreeGrafter"/>
</dbReference>
<dbReference type="InterPro" id="IPR002821">
    <property type="entry name" value="Hydantoinase_A"/>
</dbReference>
<dbReference type="Proteomes" id="UP001144256">
    <property type="component" value="Unassembled WGS sequence"/>
</dbReference>
<sequence length="687" mass="76229">MNKVIGIDTGGTFTDSVIYDYDSEQILASSKTPTTVENLKECINNVLDKLPQEHMKDVSTVSLSTTLVTNACVEGKGAKGKLILIGSKSEEIEKYGKDYGFPSTDEILFVEGEVDTQGKIISTPDWEQFNIDIESSKNSVDGYAIVQVFGVINPVFELKAKKIIEEVTNKPVICGHELSSKLNYMRRAVSCLLNCRIVPLFNNFLDAIKDNLLKRNMDVKIIIVRSDGSIMTEEYARQKPVDTLLSGPAASVCGALRLSGLDKGIVLDMGGTTSDLAIVENNQVKMEEAGANISGYKTSTPSIDMSTIGLGGDSEIILDKNDNILVGPRRVVPICTLASKYPIIKNYLKELIKKGESHSRPLGIFYNLIKSKDKIGYYDSLTDQEKAIIEALNNGPMDITSLCKICKISIYNLKIEGLIDNSIIMKSSLTPTDIMHVKGDFYHWDVEASTLATKQFSLQYEIDEQELYKRIYDTVCSNLYLMIADKLMDYDNIMQLPIRSSNKHEYEKKISLQTEAKLLKHAFTSQGKYCNIDIKTNLPIIGIGAPAKIFLPKVAEKLGTKCYVPDYAHVANAMGAASGEISVSIDIIINPVYENNTFLYYNVITPKGINHYKEYDDAYKAAYEKTSLYTKEIAIERGAIEPCVTITETEKRAKISNNNDNKIQKNFLISVILTGKANCNLADTKAL</sequence>
<dbReference type="EMBL" id="BRLB01000011">
    <property type="protein sequence ID" value="GKX30749.1"/>
    <property type="molecule type" value="Genomic_DNA"/>
</dbReference>
<organism evidence="3 4">
    <name type="scientific">Vallitalea longa</name>
    <dbReference type="NCBI Taxonomy" id="2936439"/>
    <lineage>
        <taxon>Bacteria</taxon>
        <taxon>Bacillati</taxon>
        <taxon>Bacillota</taxon>
        <taxon>Clostridia</taxon>
        <taxon>Lachnospirales</taxon>
        <taxon>Vallitaleaceae</taxon>
        <taxon>Vallitalea</taxon>
    </lineage>
</organism>
<keyword evidence="4" id="KW-1185">Reference proteome</keyword>
<proteinExistence type="predicted"/>
<dbReference type="PANTHER" id="PTHR11365:SF2">
    <property type="entry name" value="5-OXOPROLINASE"/>
    <property type="match status" value="1"/>
</dbReference>
<feature type="domain" description="Hydantoinase A/oxoprolinase" evidence="1">
    <location>
        <begin position="187"/>
        <end position="329"/>
    </location>
</feature>
<dbReference type="SUPFAM" id="SSF53067">
    <property type="entry name" value="Actin-like ATPase domain"/>
    <property type="match status" value="1"/>
</dbReference>
<evidence type="ECO:0000259" key="1">
    <source>
        <dbReference type="Pfam" id="PF01968"/>
    </source>
</evidence>